<dbReference type="InterPro" id="IPR040632">
    <property type="entry name" value="Sulfotransfer_4"/>
</dbReference>
<protein>
    <submittedName>
        <fullName evidence="1">Uncharacterized protein</fullName>
    </submittedName>
</protein>
<dbReference type="PANTHER" id="PTHR36978">
    <property type="entry name" value="P-LOOP CONTAINING NUCLEOTIDE TRIPHOSPHATE HYDROLASE"/>
    <property type="match status" value="1"/>
</dbReference>
<sequence>MPATYNTLSGFSATSPAREAFVEHYEKVRRICRKGRLLEYEVKQHWGPLCEFLEVPVPDEPIP</sequence>
<evidence type="ECO:0000313" key="2">
    <source>
        <dbReference type="Proteomes" id="UP001296104"/>
    </source>
</evidence>
<proteinExistence type="predicted"/>
<dbReference type="Pfam" id="PF17784">
    <property type="entry name" value="Sulfotransfer_4"/>
    <property type="match status" value="1"/>
</dbReference>
<comment type="caution">
    <text evidence="1">The sequence shown here is derived from an EMBL/GenBank/DDBJ whole genome shotgun (WGS) entry which is preliminary data.</text>
</comment>
<name>A0AAI9E8L5_9PEZI</name>
<evidence type="ECO:0000313" key="1">
    <source>
        <dbReference type="EMBL" id="CAK3996206.1"/>
    </source>
</evidence>
<dbReference type="AlphaFoldDB" id="A0AAI9E8L5"/>
<gene>
    <name evidence="1" type="ORF">LECACI_7A004069</name>
</gene>
<reference evidence="1" key="1">
    <citation type="submission" date="2023-11" db="EMBL/GenBank/DDBJ databases">
        <authorList>
            <person name="Alioto T."/>
            <person name="Alioto T."/>
            <person name="Gomez Garrido J."/>
        </authorList>
    </citation>
    <scope>NUCLEOTIDE SEQUENCE</scope>
</reference>
<accession>A0AAI9E8L5</accession>
<organism evidence="1 2">
    <name type="scientific">Lecanosticta acicola</name>
    <dbReference type="NCBI Taxonomy" id="111012"/>
    <lineage>
        <taxon>Eukaryota</taxon>
        <taxon>Fungi</taxon>
        <taxon>Dikarya</taxon>
        <taxon>Ascomycota</taxon>
        <taxon>Pezizomycotina</taxon>
        <taxon>Dothideomycetes</taxon>
        <taxon>Dothideomycetidae</taxon>
        <taxon>Mycosphaerellales</taxon>
        <taxon>Mycosphaerellaceae</taxon>
        <taxon>Lecanosticta</taxon>
    </lineage>
</organism>
<dbReference type="InterPro" id="IPR027417">
    <property type="entry name" value="P-loop_NTPase"/>
</dbReference>
<dbReference type="EMBL" id="CAVMBE010000021">
    <property type="protein sequence ID" value="CAK3996206.1"/>
    <property type="molecule type" value="Genomic_DNA"/>
</dbReference>
<dbReference type="PANTHER" id="PTHR36978:SF4">
    <property type="entry name" value="P-LOOP CONTAINING NUCLEOSIDE TRIPHOSPHATE HYDROLASE PROTEIN"/>
    <property type="match status" value="1"/>
</dbReference>
<keyword evidence="2" id="KW-1185">Reference proteome</keyword>
<dbReference type="Proteomes" id="UP001296104">
    <property type="component" value="Unassembled WGS sequence"/>
</dbReference>
<dbReference type="Gene3D" id="3.40.50.300">
    <property type="entry name" value="P-loop containing nucleotide triphosphate hydrolases"/>
    <property type="match status" value="1"/>
</dbReference>